<dbReference type="InterPro" id="IPR008977">
    <property type="entry name" value="PHM/PNGase_F_dom_sf"/>
</dbReference>
<evidence type="ECO:0000256" key="1">
    <source>
        <dbReference type="ARBA" id="ARBA00023157"/>
    </source>
</evidence>
<proteinExistence type="predicted"/>
<evidence type="ECO:0000259" key="6">
    <source>
        <dbReference type="Pfam" id="PF03712"/>
    </source>
</evidence>
<dbReference type="Gene3D" id="2.60.120.310">
    <property type="entry name" value="Copper type II, ascorbate-dependent monooxygenase, N-terminal domain"/>
    <property type="match status" value="1"/>
</dbReference>
<evidence type="ECO:0000259" key="5">
    <source>
        <dbReference type="Pfam" id="PF01082"/>
    </source>
</evidence>
<feature type="region of interest" description="Disordered" evidence="3">
    <location>
        <begin position="131"/>
        <end position="155"/>
    </location>
</feature>
<evidence type="ECO:0008006" key="10">
    <source>
        <dbReference type="Google" id="ProtNLM"/>
    </source>
</evidence>
<evidence type="ECO:0000256" key="2">
    <source>
        <dbReference type="ARBA" id="ARBA00023180"/>
    </source>
</evidence>
<keyword evidence="2" id="KW-0325">Glycoprotein</keyword>
<dbReference type="PANTHER" id="PTHR10157:SF23">
    <property type="entry name" value="MOXD1 HOMOLOG 1"/>
    <property type="match status" value="1"/>
</dbReference>
<dbReference type="InterPro" id="IPR057626">
    <property type="entry name" value="S-S_Temptin"/>
</dbReference>
<reference evidence="8 9" key="1">
    <citation type="submission" date="2024-02" db="EMBL/GenBank/DDBJ databases">
        <authorList>
            <person name="Chen Y."/>
            <person name="Shah S."/>
            <person name="Dougan E. K."/>
            <person name="Thang M."/>
            <person name="Chan C."/>
        </authorList>
    </citation>
    <scope>NUCLEOTIDE SEQUENCE [LARGE SCALE GENOMIC DNA]</scope>
</reference>
<feature type="domain" description="Copper type II ascorbate-dependent monooxygenase C-terminal" evidence="6">
    <location>
        <begin position="317"/>
        <end position="445"/>
    </location>
</feature>
<sequence>MAKHGFLWLAALVTTARSFPSFRHHVPNGLRVPCPSGATGCDLGDASLGEPDSVCRGLGHATCAGASMPLNVFGEALKANEYRWTEQLCMADSDGDGLTNGEELGDPCCAWKEGDGAAPYMMTWTPSHPGMASDRPASYSKPSCDETTQPGFRSPGMARFNEGEEQRHVDFRVKDYQVPEVRTEYADFVFNFDDEEHDIYHIVYGIALVDQPKLLHHFVVTGCYEKVAPEMSGQRMPRPESCVMPVGGFAGWAPGAILWDMPIYAGVPVGKGVGIVAFHVQVHYTDGDVYPGTISKDGIRIYYTPTLRNQTVDSVSTIGIGTHPRMLVPPSKDRYFLTRTCTVVDPCQSADCQGKVWSRPIVSVFYHAHLLGVAMYQSLTRGNTTWDLGSQSRWHYDDQAMFPLMSRNLTVQAGDVIQSTCIFDSQGRTEATPMGLNTWDEMCFTQVNIARPSADPIVGFGCGGPMWEGDLQVTEDAFHVATLHPIDQAENAWQATSYGQATRFLPKNQRDCQQMACRERGEWDDDCCGLKTETSCADGLTKIETNDICWQGFGFTAHYTCCAHAENSSENSFAAGAENGFRGGSWMLLLSVFGLLH</sequence>
<feature type="signal peptide" evidence="4">
    <location>
        <begin position="1"/>
        <end position="18"/>
    </location>
</feature>
<evidence type="ECO:0000256" key="4">
    <source>
        <dbReference type="SAM" id="SignalP"/>
    </source>
</evidence>
<dbReference type="InterPro" id="IPR000323">
    <property type="entry name" value="Cu2_ascorb_mOase_N"/>
</dbReference>
<protein>
    <recommendedName>
        <fullName evidence="10">Peptidylglycine monooxygenase</fullName>
    </recommendedName>
</protein>
<dbReference type="Pfam" id="PF03712">
    <property type="entry name" value="Cu2_monoox_C"/>
    <property type="match status" value="1"/>
</dbReference>
<dbReference type="InterPro" id="IPR036939">
    <property type="entry name" value="Cu2_ascorb_mOase_N_sf"/>
</dbReference>
<dbReference type="Pfam" id="PF24784">
    <property type="entry name" value="Temptin_C"/>
    <property type="match status" value="1"/>
</dbReference>
<feature type="domain" description="Copper type II ascorbate-dependent monooxygenase N-terminal" evidence="5">
    <location>
        <begin position="170"/>
        <end position="286"/>
    </location>
</feature>
<dbReference type="InterPro" id="IPR024548">
    <property type="entry name" value="Cu2_monoox_C"/>
</dbReference>
<feature type="domain" description="Temptin Cys/Cys disulfide" evidence="7">
    <location>
        <begin position="18"/>
        <end position="130"/>
    </location>
</feature>
<dbReference type="InterPro" id="IPR014784">
    <property type="entry name" value="Cu2_ascorb_mOase-like_C"/>
</dbReference>
<evidence type="ECO:0000313" key="9">
    <source>
        <dbReference type="Proteomes" id="UP001642484"/>
    </source>
</evidence>
<evidence type="ECO:0000256" key="3">
    <source>
        <dbReference type="SAM" id="MobiDB-lite"/>
    </source>
</evidence>
<organism evidence="8 9">
    <name type="scientific">Durusdinium trenchii</name>
    <dbReference type="NCBI Taxonomy" id="1381693"/>
    <lineage>
        <taxon>Eukaryota</taxon>
        <taxon>Sar</taxon>
        <taxon>Alveolata</taxon>
        <taxon>Dinophyceae</taxon>
        <taxon>Suessiales</taxon>
        <taxon>Symbiodiniaceae</taxon>
        <taxon>Durusdinium</taxon>
    </lineage>
</organism>
<dbReference type="SUPFAM" id="SSF49742">
    <property type="entry name" value="PHM/PNGase F"/>
    <property type="match status" value="2"/>
</dbReference>
<name>A0ABP0N5Y2_9DINO</name>
<dbReference type="Pfam" id="PF01082">
    <property type="entry name" value="Cu2_monooxygen"/>
    <property type="match status" value="1"/>
</dbReference>
<comment type="caution">
    <text evidence="8">The sequence shown here is derived from an EMBL/GenBank/DDBJ whole genome shotgun (WGS) entry which is preliminary data.</text>
</comment>
<evidence type="ECO:0000259" key="7">
    <source>
        <dbReference type="Pfam" id="PF24784"/>
    </source>
</evidence>
<dbReference type="EMBL" id="CAXAMN010021397">
    <property type="protein sequence ID" value="CAK9059202.1"/>
    <property type="molecule type" value="Genomic_DNA"/>
</dbReference>
<keyword evidence="4" id="KW-0732">Signal</keyword>
<keyword evidence="9" id="KW-1185">Reference proteome</keyword>
<dbReference type="PANTHER" id="PTHR10157">
    <property type="entry name" value="DOPAMINE BETA HYDROXYLASE RELATED"/>
    <property type="match status" value="1"/>
</dbReference>
<dbReference type="InterPro" id="IPR000945">
    <property type="entry name" value="DBH-like"/>
</dbReference>
<accession>A0ABP0N5Y2</accession>
<feature type="chain" id="PRO_5045863557" description="Peptidylglycine monooxygenase" evidence="4">
    <location>
        <begin position="19"/>
        <end position="597"/>
    </location>
</feature>
<dbReference type="Gene3D" id="2.60.120.230">
    <property type="match status" value="1"/>
</dbReference>
<keyword evidence="1" id="KW-1015">Disulfide bond</keyword>
<gene>
    <name evidence="8" type="ORF">CCMP2556_LOCUS29172</name>
</gene>
<evidence type="ECO:0000313" key="8">
    <source>
        <dbReference type="EMBL" id="CAK9059202.1"/>
    </source>
</evidence>
<dbReference type="Proteomes" id="UP001642484">
    <property type="component" value="Unassembled WGS sequence"/>
</dbReference>